<proteinExistence type="predicted"/>
<reference evidence="1 2" key="1">
    <citation type="submission" date="2018-11" db="EMBL/GenBank/DDBJ databases">
        <authorList>
            <consortium name="Pathogen Informatics"/>
        </authorList>
    </citation>
    <scope>NUCLEOTIDE SEQUENCE [LARGE SCALE GENOMIC DNA]</scope>
</reference>
<accession>A0A3P6SS73</accession>
<protein>
    <submittedName>
        <fullName evidence="1">Uncharacterized protein</fullName>
    </submittedName>
</protein>
<evidence type="ECO:0000313" key="2">
    <source>
        <dbReference type="Proteomes" id="UP000271098"/>
    </source>
</evidence>
<keyword evidence="2" id="KW-1185">Reference proteome</keyword>
<organism evidence="1 2">
    <name type="scientific">Gongylonema pulchrum</name>
    <dbReference type="NCBI Taxonomy" id="637853"/>
    <lineage>
        <taxon>Eukaryota</taxon>
        <taxon>Metazoa</taxon>
        <taxon>Ecdysozoa</taxon>
        <taxon>Nematoda</taxon>
        <taxon>Chromadorea</taxon>
        <taxon>Rhabditida</taxon>
        <taxon>Spirurina</taxon>
        <taxon>Spiruromorpha</taxon>
        <taxon>Spiruroidea</taxon>
        <taxon>Gongylonematidae</taxon>
        <taxon>Gongylonema</taxon>
    </lineage>
</organism>
<name>A0A3P6SS73_9BILA</name>
<gene>
    <name evidence="1" type="ORF">GPUH_LOCUS6903</name>
</gene>
<dbReference type="Proteomes" id="UP000271098">
    <property type="component" value="Unassembled WGS sequence"/>
</dbReference>
<sequence length="44" mass="5036">MSSDVDVVTMRSRTMFYASLMRLLSLDLNDNDTVFYAFLQPLTG</sequence>
<dbReference type="AlphaFoldDB" id="A0A3P6SS73"/>
<dbReference type="EMBL" id="UYRT01016987">
    <property type="protein sequence ID" value="VDK56498.1"/>
    <property type="molecule type" value="Genomic_DNA"/>
</dbReference>
<evidence type="ECO:0000313" key="1">
    <source>
        <dbReference type="EMBL" id="VDK56498.1"/>
    </source>
</evidence>